<evidence type="ECO:0000259" key="21">
    <source>
        <dbReference type="PROSITE" id="PS51385"/>
    </source>
</evidence>
<keyword evidence="12 17" id="KW-0456">Lyase</keyword>
<evidence type="ECO:0000256" key="11">
    <source>
        <dbReference type="ARBA" id="ARBA00023235"/>
    </source>
</evidence>
<evidence type="ECO:0000256" key="7">
    <source>
        <dbReference type="ARBA" id="ARBA00022840"/>
    </source>
</evidence>
<dbReference type="InterPro" id="IPR029056">
    <property type="entry name" value="Ribokinase-like"/>
</dbReference>
<keyword evidence="11 18" id="KW-0413">Isomerase</keyword>
<dbReference type="HAMAP" id="MF_01965">
    <property type="entry name" value="NADHX_dehydratase"/>
    <property type="match status" value="1"/>
</dbReference>
<dbReference type="Pfam" id="PF01256">
    <property type="entry name" value="Carb_kinase"/>
    <property type="match status" value="1"/>
</dbReference>
<keyword evidence="13" id="KW-0511">Multifunctional enzyme</keyword>
<dbReference type="PANTHER" id="PTHR12592">
    <property type="entry name" value="ATP-DEPENDENT (S)-NAD(P)H-HYDRATE DEHYDRATASE FAMILY MEMBER"/>
    <property type="match status" value="1"/>
</dbReference>
<organism evidence="22 23">
    <name type="scientific">Paratractidigestivibacter faecalis</name>
    <dbReference type="NCBI Taxonomy" id="2292441"/>
    <lineage>
        <taxon>Bacteria</taxon>
        <taxon>Bacillati</taxon>
        <taxon>Actinomycetota</taxon>
        <taxon>Coriobacteriia</taxon>
        <taxon>Coriobacteriales</taxon>
        <taxon>Atopobiaceae</taxon>
        <taxon>Paratractidigestivibacter</taxon>
    </lineage>
</organism>
<proteinExistence type="inferred from homology"/>
<dbReference type="InterPro" id="IPR017953">
    <property type="entry name" value="Carbohydrate_kinase_pred_CS"/>
</dbReference>
<accession>A0ABV1IFW7</accession>
<evidence type="ECO:0000256" key="4">
    <source>
        <dbReference type="ARBA" id="ARBA00009524"/>
    </source>
</evidence>
<feature type="binding site" evidence="18">
    <location>
        <position position="57"/>
    </location>
    <ligand>
        <name>K(+)</name>
        <dbReference type="ChEBI" id="CHEBI:29103"/>
    </ligand>
</feature>
<evidence type="ECO:0000256" key="5">
    <source>
        <dbReference type="ARBA" id="ARBA00022723"/>
    </source>
</evidence>
<evidence type="ECO:0000256" key="1">
    <source>
        <dbReference type="ARBA" id="ARBA00000013"/>
    </source>
</evidence>
<comment type="caution">
    <text evidence="22">The sequence shown here is derived from an EMBL/GenBank/DDBJ whole genome shotgun (WGS) entry which is preliminary data.</text>
</comment>
<feature type="binding site" evidence="17">
    <location>
        <position position="262"/>
    </location>
    <ligand>
        <name>(6S)-NADPHX</name>
        <dbReference type="ChEBI" id="CHEBI:64076"/>
    </ligand>
</feature>
<feature type="binding site" evidence="18">
    <location>
        <begin position="56"/>
        <end position="60"/>
    </location>
    <ligand>
        <name>(6S)-NADPHX</name>
        <dbReference type="ChEBI" id="CHEBI:64076"/>
    </ligand>
</feature>
<evidence type="ECO:0000256" key="3">
    <source>
        <dbReference type="ARBA" id="ARBA00006001"/>
    </source>
</evidence>
<dbReference type="PROSITE" id="PS01050">
    <property type="entry name" value="YJEF_C_2"/>
    <property type="match status" value="1"/>
</dbReference>
<evidence type="ECO:0000256" key="19">
    <source>
        <dbReference type="PIRNR" id="PIRNR017184"/>
    </source>
</evidence>
<feature type="binding site" evidence="18">
    <location>
        <position position="159"/>
    </location>
    <ligand>
        <name>(6S)-NADPHX</name>
        <dbReference type="ChEBI" id="CHEBI:64076"/>
    </ligand>
</feature>
<feature type="binding site" evidence="17">
    <location>
        <begin position="432"/>
        <end position="436"/>
    </location>
    <ligand>
        <name>AMP</name>
        <dbReference type="ChEBI" id="CHEBI:456215"/>
    </ligand>
</feature>
<dbReference type="InterPro" id="IPR000631">
    <property type="entry name" value="CARKD"/>
</dbReference>
<evidence type="ECO:0000256" key="12">
    <source>
        <dbReference type="ARBA" id="ARBA00023239"/>
    </source>
</evidence>
<dbReference type="Gene3D" id="3.40.50.10260">
    <property type="entry name" value="YjeF N-terminal domain"/>
    <property type="match status" value="1"/>
</dbReference>
<evidence type="ECO:0000313" key="22">
    <source>
        <dbReference type="EMBL" id="MEQ2637792.1"/>
    </source>
</evidence>
<dbReference type="PROSITE" id="PS51385">
    <property type="entry name" value="YJEF_N"/>
    <property type="match status" value="1"/>
</dbReference>
<evidence type="ECO:0000256" key="2">
    <source>
        <dbReference type="ARBA" id="ARBA00000909"/>
    </source>
</evidence>
<dbReference type="NCBIfam" id="TIGR00196">
    <property type="entry name" value="yjeF_cterm"/>
    <property type="match status" value="1"/>
</dbReference>
<dbReference type="HAMAP" id="MF_01966">
    <property type="entry name" value="NADHX_epimerase"/>
    <property type="match status" value="1"/>
</dbReference>
<keyword evidence="7 17" id="KW-0067">ATP-binding</keyword>
<comment type="catalytic activity">
    <reaction evidence="15 17 19">
        <text>(6S)-NADHX + ADP = AMP + phosphate + NADH + H(+)</text>
        <dbReference type="Rhea" id="RHEA:32223"/>
        <dbReference type="ChEBI" id="CHEBI:15378"/>
        <dbReference type="ChEBI" id="CHEBI:43474"/>
        <dbReference type="ChEBI" id="CHEBI:57945"/>
        <dbReference type="ChEBI" id="CHEBI:64074"/>
        <dbReference type="ChEBI" id="CHEBI:456215"/>
        <dbReference type="ChEBI" id="CHEBI:456216"/>
        <dbReference type="EC" id="4.2.1.136"/>
    </reaction>
</comment>
<dbReference type="InterPro" id="IPR030677">
    <property type="entry name" value="Nnr"/>
</dbReference>
<evidence type="ECO:0000256" key="6">
    <source>
        <dbReference type="ARBA" id="ARBA00022741"/>
    </source>
</evidence>
<feature type="domain" description="YjeF N-terminal" evidence="21">
    <location>
        <begin position="10"/>
        <end position="216"/>
    </location>
</feature>
<dbReference type="CDD" id="cd01171">
    <property type="entry name" value="YXKO-related"/>
    <property type="match status" value="1"/>
</dbReference>
<comment type="function">
    <text evidence="14 19">Bifunctional enzyme that catalyzes the epimerization of the S- and R-forms of NAD(P)HX and the dehydration of the S-form of NAD(P)HX at the expense of ADP, which is converted to AMP. This allows the repair of both epimers of NAD(P)HX, a damaged form of NAD(P)H that is a result of enzymatic or heat-dependent hydration.</text>
</comment>
<keyword evidence="9 18" id="KW-0630">Potassium</keyword>
<dbReference type="RefSeq" id="WP_349182396.1">
    <property type="nucleotide sequence ID" value="NZ_JBBNGS010000009.1"/>
</dbReference>
<evidence type="ECO:0000256" key="18">
    <source>
        <dbReference type="HAMAP-Rule" id="MF_01966"/>
    </source>
</evidence>
<comment type="cofactor">
    <cofactor evidence="18 19">
        <name>K(+)</name>
        <dbReference type="ChEBI" id="CHEBI:29103"/>
    </cofactor>
    <text evidence="18 19">Binds 1 potassium ion per subunit.</text>
</comment>
<dbReference type="Pfam" id="PF03853">
    <property type="entry name" value="YjeF_N"/>
    <property type="match status" value="1"/>
</dbReference>
<keyword evidence="6 17" id="KW-0547">Nucleotide-binding</keyword>
<dbReference type="PANTHER" id="PTHR12592:SF0">
    <property type="entry name" value="ATP-DEPENDENT (S)-NAD(P)H-HYDRATE DEHYDRATASE"/>
    <property type="match status" value="1"/>
</dbReference>
<evidence type="ECO:0000256" key="14">
    <source>
        <dbReference type="ARBA" id="ARBA00025153"/>
    </source>
</evidence>
<feature type="binding site" evidence="18">
    <location>
        <position position="126"/>
    </location>
    <ligand>
        <name>K(+)</name>
        <dbReference type="ChEBI" id="CHEBI:29103"/>
    </ligand>
</feature>
<dbReference type="Proteomes" id="UP001478817">
    <property type="component" value="Unassembled WGS sequence"/>
</dbReference>
<feature type="binding site" evidence="18">
    <location>
        <begin position="130"/>
        <end position="136"/>
    </location>
    <ligand>
        <name>(6S)-NADPHX</name>
        <dbReference type="ChEBI" id="CHEBI:64076"/>
    </ligand>
</feature>
<dbReference type="EC" id="5.1.99.6" evidence="19"/>
<comment type="caution">
    <text evidence="18">Lacks conserved residue(s) required for the propagation of feature annotation.</text>
</comment>
<sequence>MQPVLNVEDIKRVEVELTRVGVSVSELMHRAGYAAAQEVLELEGAKSVAVLCGMGNNGGDGWVAAEALLARGLKVQVVCPMDPDQISGDLARQVAQAAVKAGVPVTVGPSRDELDEVLDEADVVLDCMLGTGFHGEVRAPFDIWIECVNASGCRVVSVDVPSGLSAQTGQAGSACVVADLTVTMLALKPGLLADDGRDVCGAIVVAPLAEQTERLCVEADPVAWRTDLADYRDVMVETSASVDKFTRGSVLVVGGSSRFPGAPIMAARAAARMGAGYVTLAVPQAIAAVCQTHLLEIPVVGLPCDVEGVLTADAAERVAKMARSASSVLVGPGMRVSGGTVAVVSALLRSEAPLVIDADGLNCLSRLTEGRLFDFPEFTRRDAPLILTPHRGELGRLSGRSEVPPTSLSEQLECARQIVWSDGGSEIVVVSKGSATGCVSVDQAVLPKPGPAALATAGSGDVLSGMMASYLAQVGGQSENLPLMAALVCEIHGYAGTVAAERLGSRGVMACDLIDSIGLATDAIEERAALAGLEDASEGQQA</sequence>
<feature type="binding site" evidence="17">
    <location>
        <position position="460"/>
    </location>
    <ligand>
        <name>AMP</name>
        <dbReference type="ChEBI" id="CHEBI:456215"/>
    </ligand>
</feature>
<dbReference type="EMBL" id="JBBNGS010000009">
    <property type="protein sequence ID" value="MEQ2637792.1"/>
    <property type="molecule type" value="Genomic_DNA"/>
</dbReference>
<protein>
    <recommendedName>
        <fullName evidence="19">Bifunctional NAD(P)H-hydrate repair enzyme</fullName>
    </recommendedName>
    <alternativeName>
        <fullName evidence="19">Nicotinamide nucleotide repair protein</fullName>
    </alternativeName>
    <domain>
        <recommendedName>
            <fullName evidence="19">ADP-dependent (S)-NAD(P)H-hydrate dehydratase</fullName>
            <ecNumber evidence="19">4.2.1.136</ecNumber>
        </recommendedName>
        <alternativeName>
            <fullName evidence="19">ADP-dependent NAD(P)HX dehydratase</fullName>
        </alternativeName>
    </domain>
    <domain>
        <recommendedName>
            <fullName evidence="19">NAD(P)H-hydrate epimerase</fullName>
            <ecNumber evidence="19">5.1.99.6</ecNumber>
        </recommendedName>
    </domain>
</protein>
<comment type="function">
    <text evidence="18">Catalyzes the epimerization of the S- and R-forms of NAD(P)HX, a damaged form of NAD(P)H that is a result of enzymatic or heat-dependent hydration. This is a prerequisite for the S-specific NAD(P)H-hydrate dehydratase to allow the repair of both epimers of NAD(P)HX.</text>
</comment>
<reference evidence="22 23" key="1">
    <citation type="submission" date="2024-04" db="EMBL/GenBank/DDBJ databases">
        <title>Human intestinal bacterial collection.</title>
        <authorList>
            <person name="Pauvert C."/>
            <person name="Hitch T.C.A."/>
            <person name="Clavel T."/>
        </authorList>
    </citation>
    <scope>NUCLEOTIDE SEQUENCE [LARGE SCALE GENOMIC DNA]</scope>
    <source>
        <strain evidence="22 23">CLA-AA-H197</strain>
    </source>
</reference>
<comment type="subunit">
    <text evidence="17">Homotetramer.</text>
</comment>
<comment type="similarity">
    <text evidence="3 19">In the N-terminal section; belongs to the NnrE/AIBP family.</text>
</comment>
<comment type="catalytic activity">
    <reaction evidence="16 17 19">
        <text>(6S)-NADPHX + ADP = AMP + phosphate + NADPH + H(+)</text>
        <dbReference type="Rhea" id="RHEA:32235"/>
        <dbReference type="ChEBI" id="CHEBI:15378"/>
        <dbReference type="ChEBI" id="CHEBI:43474"/>
        <dbReference type="ChEBI" id="CHEBI:57783"/>
        <dbReference type="ChEBI" id="CHEBI:64076"/>
        <dbReference type="ChEBI" id="CHEBI:456215"/>
        <dbReference type="ChEBI" id="CHEBI:456216"/>
        <dbReference type="EC" id="4.2.1.136"/>
    </reaction>
</comment>
<evidence type="ECO:0000256" key="13">
    <source>
        <dbReference type="ARBA" id="ARBA00023268"/>
    </source>
</evidence>
<feature type="domain" description="YjeF C-terminal" evidence="20">
    <location>
        <begin position="227"/>
        <end position="524"/>
    </location>
</feature>
<feature type="binding site" evidence="17">
    <location>
        <position position="461"/>
    </location>
    <ligand>
        <name>(6S)-NADPHX</name>
        <dbReference type="ChEBI" id="CHEBI:64076"/>
    </ligand>
</feature>
<name>A0ABV1IFW7_9ACTN</name>
<dbReference type="NCBIfam" id="TIGR00197">
    <property type="entry name" value="yjeF_nterm"/>
    <property type="match status" value="1"/>
</dbReference>
<comment type="similarity">
    <text evidence="4 19">In the C-terminal section; belongs to the NnrD/CARKD family.</text>
</comment>
<dbReference type="SUPFAM" id="SSF53613">
    <property type="entry name" value="Ribokinase-like"/>
    <property type="match status" value="1"/>
</dbReference>
<keyword evidence="10 17" id="KW-0520">NAD</keyword>
<comment type="catalytic activity">
    <reaction evidence="2 18 19">
        <text>(6R)-NADPHX = (6S)-NADPHX</text>
        <dbReference type="Rhea" id="RHEA:32227"/>
        <dbReference type="ChEBI" id="CHEBI:64076"/>
        <dbReference type="ChEBI" id="CHEBI:64077"/>
        <dbReference type="EC" id="5.1.99.6"/>
    </reaction>
</comment>
<comment type="cofactor">
    <cofactor evidence="17">
        <name>Mg(2+)</name>
        <dbReference type="ChEBI" id="CHEBI:18420"/>
    </cofactor>
</comment>
<dbReference type="PROSITE" id="PS51383">
    <property type="entry name" value="YJEF_C_3"/>
    <property type="match status" value="1"/>
</dbReference>
<keyword evidence="8 17" id="KW-0521">NADP</keyword>
<dbReference type="SUPFAM" id="SSF64153">
    <property type="entry name" value="YjeF N-terminal domain-like"/>
    <property type="match status" value="1"/>
</dbReference>
<feature type="binding site" evidence="17">
    <location>
        <position position="333"/>
    </location>
    <ligand>
        <name>(6S)-NADPHX</name>
        <dbReference type="ChEBI" id="CHEBI:64076"/>
    </ligand>
</feature>
<keyword evidence="5 18" id="KW-0479">Metal-binding</keyword>
<dbReference type="InterPro" id="IPR036652">
    <property type="entry name" value="YjeF_N_dom_sf"/>
</dbReference>
<evidence type="ECO:0000313" key="23">
    <source>
        <dbReference type="Proteomes" id="UP001478817"/>
    </source>
</evidence>
<comment type="similarity">
    <text evidence="17">Belongs to the NnrD/CARKD family.</text>
</comment>
<evidence type="ECO:0000259" key="20">
    <source>
        <dbReference type="PROSITE" id="PS51383"/>
    </source>
</evidence>
<evidence type="ECO:0000256" key="10">
    <source>
        <dbReference type="ARBA" id="ARBA00023027"/>
    </source>
</evidence>
<dbReference type="Gene3D" id="3.40.1190.20">
    <property type="match status" value="1"/>
</dbReference>
<comment type="similarity">
    <text evidence="18">Belongs to the NnrE/AIBP family.</text>
</comment>
<evidence type="ECO:0000256" key="9">
    <source>
        <dbReference type="ARBA" id="ARBA00022958"/>
    </source>
</evidence>
<evidence type="ECO:0000256" key="16">
    <source>
        <dbReference type="ARBA" id="ARBA00049209"/>
    </source>
</evidence>
<evidence type="ECO:0000256" key="8">
    <source>
        <dbReference type="ARBA" id="ARBA00022857"/>
    </source>
</evidence>
<evidence type="ECO:0000256" key="15">
    <source>
        <dbReference type="ARBA" id="ARBA00048238"/>
    </source>
</evidence>
<feature type="binding site" evidence="17">
    <location>
        <position position="390"/>
    </location>
    <ligand>
        <name>(6S)-NADPHX</name>
        <dbReference type="ChEBI" id="CHEBI:64076"/>
    </ligand>
</feature>
<comment type="catalytic activity">
    <reaction evidence="1 18 19">
        <text>(6R)-NADHX = (6S)-NADHX</text>
        <dbReference type="Rhea" id="RHEA:32215"/>
        <dbReference type="ChEBI" id="CHEBI:64074"/>
        <dbReference type="ChEBI" id="CHEBI:64075"/>
        <dbReference type="EC" id="5.1.99.6"/>
    </reaction>
</comment>
<feature type="binding site" evidence="18">
    <location>
        <position position="162"/>
    </location>
    <ligand>
        <name>K(+)</name>
        <dbReference type="ChEBI" id="CHEBI:29103"/>
    </ligand>
</feature>
<gene>
    <name evidence="17" type="primary">nnrD</name>
    <name evidence="18" type="synonym">nnrE</name>
    <name evidence="22" type="ORF">AAAT05_05465</name>
</gene>
<evidence type="ECO:0000256" key="17">
    <source>
        <dbReference type="HAMAP-Rule" id="MF_01965"/>
    </source>
</evidence>
<keyword evidence="23" id="KW-1185">Reference proteome</keyword>
<comment type="function">
    <text evidence="17">Catalyzes the dehydration of the S-form of NAD(P)HX at the expense of ADP, which is converted to AMP. Together with NAD(P)HX epimerase, which catalyzes the epimerization of the S- and R-forms, the enzyme allows the repair of both epimers of NAD(P)HX, a damaged form of NAD(P)H that is a result of enzymatic or heat-dependent hydration.</text>
</comment>
<dbReference type="InterPro" id="IPR004443">
    <property type="entry name" value="YjeF_N_dom"/>
</dbReference>
<dbReference type="EC" id="4.2.1.136" evidence="19"/>
<dbReference type="PIRSF" id="PIRSF017184">
    <property type="entry name" value="Nnr"/>
    <property type="match status" value="1"/>
</dbReference>